<dbReference type="Proteomes" id="UP000799291">
    <property type="component" value="Unassembled WGS sequence"/>
</dbReference>
<reference evidence="2" key="1">
    <citation type="journal article" date="2020" name="Stud. Mycol.">
        <title>101 Dothideomycetes genomes: a test case for predicting lifestyles and emergence of pathogens.</title>
        <authorList>
            <person name="Haridas S."/>
            <person name="Albert R."/>
            <person name="Binder M."/>
            <person name="Bloem J."/>
            <person name="Labutti K."/>
            <person name="Salamov A."/>
            <person name="Andreopoulos B."/>
            <person name="Baker S."/>
            <person name="Barry K."/>
            <person name="Bills G."/>
            <person name="Bluhm B."/>
            <person name="Cannon C."/>
            <person name="Castanera R."/>
            <person name="Culley D."/>
            <person name="Daum C."/>
            <person name="Ezra D."/>
            <person name="Gonzalez J."/>
            <person name="Henrissat B."/>
            <person name="Kuo A."/>
            <person name="Liang C."/>
            <person name="Lipzen A."/>
            <person name="Lutzoni F."/>
            <person name="Magnuson J."/>
            <person name="Mondo S."/>
            <person name="Nolan M."/>
            <person name="Ohm R."/>
            <person name="Pangilinan J."/>
            <person name="Park H.-J."/>
            <person name="Ramirez L."/>
            <person name="Alfaro M."/>
            <person name="Sun H."/>
            <person name="Tritt A."/>
            <person name="Yoshinaga Y."/>
            <person name="Zwiers L.-H."/>
            <person name="Turgeon B."/>
            <person name="Goodwin S."/>
            <person name="Spatafora J."/>
            <person name="Crous P."/>
            <person name="Grigoriev I."/>
        </authorList>
    </citation>
    <scope>NUCLEOTIDE SEQUENCE</scope>
    <source>
        <strain evidence="2">CBS 122367</strain>
    </source>
</reference>
<sequence>MAIPLKDQKLLSTFPRPPPGSPSPANLPLPSPRPSDFGFIPVGLSRDDDADSLYDDPPVDAGTTAASAPILPALPSTHNEELQLVLDSPSRTFSPLDTITGYVLGWDPTTQIHIILEGRAKTYLREAKIHYKDRAPLLYESVHLKPTASNVIPRFSITVPERTVGGLERLNEFAPKDTVYGPYWASVWPALEPYENGADHPLPPSMTASVRNLNASGWGRVSYKLIAVRSEVDNTTGKLTPNASCQVPVRITTRRLPSTKVQDLMGDAHIVASDLSIQTAQLSKDRRLSIREQLRDAFNLSAPTFYFKASTTTAKLSTPGADLKVSISIAILPPPPGQLYNFPVPNIAIARLHFRLRSYTGLRVLRLPPDEQKPPKSYTFKEYELETRQSPSGAAFTPKNGGFNGQSCVSTIALPGAILPSFKTYNLWRSYRLECEVTFSIAGKEVSVKSRSDLNIVARPAGSAEATGGLQQELDAEDDAASLQIAQAIVQTGLRLGSAIRV</sequence>
<feature type="region of interest" description="Disordered" evidence="1">
    <location>
        <begin position="1"/>
        <end position="41"/>
    </location>
</feature>
<organism evidence="2 3">
    <name type="scientific">Lentithecium fluviatile CBS 122367</name>
    <dbReference type="NCBI Taxonomy" id="1168545"/>
    <lineage>
        <taxon>Eukaryota</taxon>
        <taxon>Fungi</taxon>
        <taxon>Dikarya</taxon>
        <taxon>Ascomycota</taxon>
        <taxon>Pezizomycotina</taxon>
        <taxon>Dothideomycetes</taxon>
        <taxon>Pleosporomycetidae</taxon>
        <taxon>Pleosporales</taxon>
        <taxon>Massarineae</taxon>
        <taxon>Lentitheciaceae</taxon>
        <taxon>Lentithecium</taxon>
    </lineage>
</organism>
<dbReference type="AlphaFoldDB" id="A0A6G1JD15"/>
<dbReference type="OrthoDB" id="3789699at2759"/>
<keyword evidence="3" id="KW-1185">Reference proteome</keyword>
<evidence type="ECO:0000313" key="2">
    <source>
        <dbReference type="EMBL" id="KAF2688422.1"/>
    </source>
</evidence>
<protein>
    <recommendedName>
        <fullName evidence="4">Arrestin-like N-terminal domain-containing protein</fullName>
    </recommendedName>
</protein>
<name>A0A6G1JD15_9PLEO</name>
<proteinExistence type="predicted"/>
<accession>A0A6G1JD15</accession>
<evidence type="ECO:0008006" key="4">
    <source>
        <dbReference type="Google" id="ProtNLM"/>
    </source>
</evidence>
<evidence type="ECO:0000313" key="3">
    <source>
        <dbReference type="Proteomes" id="UP000799291"/>
    </source>
</evidence>
<dbReference type="EMBL" id="MU005573">
    <property type="protein sequence ID" value="KAF2688422.1"/>
    <property type="molecule type" value="Genomic_DNA"/>
</dbReference>
<evidence type="ECO:0000256" key="1">
    <source>
        <dbReference type="SAM" id="MobiDB-lite"/>
    </source>
</evidence>
<gene>
    <name evidence="2" type="ORF">K458DRAFT_428011</name>
</gene>
<feature type="compositionally biased region" description="Pro residues" evidence="1">
    <location>
        <begin position="15"/>
        <end position="33"/>
    </location>
</feature>